<evidence type="ECO:0000313" key="4">
    <source>
        <dbReference type="EMBL" id="TCO33160.1"/>
    </source>
</evidence>
<evidence type="ECO:0000313" key="5">
    <source>
        <dbReference type="Proteomes" id="UP000294508"/>
    </source>
</evidence>
<evidence type="ECO:0000256" key="1">
    <source>
        <dbReference type="ARBA" id="ARBA00009129"/>
    </source>
</evidence>
<dbReference type="RefSeq" id="WP_132208647.1">
    <property type="nucleotide sequence ID" value="NZ_SLWN01000003.1"/>
</dbReference>
<dbReference type="AlphaFoldDB" id="A0A4V2S0L7"/>
<organism evidence="4 5">
    <name type="scientific">Kribbella steppae</name>
    <dbReference type="NCBI Taxonomy" id="2512223"/>
    <lineage>
        <taxon>Bacteria</taxon>
        <taxon>Bacillati</taxon>
        <taxon>Actinomycetota</taxon>
        <taxon>Actinomycetes</taxon>
        <taxon>Propionibacteriales</taxon>
        <taxon>Kribbellaceae</taxon>
        <taxon>Kribbella</taxon>
    </lineage>
</organism>
<dbReference type="SUPFAM" id="SSF69047">
    <property type="entry name" value="Hypothetical protein YjbJ"/>
    <property type="match status" value="1"/>
</dbReference>
<keyword evidence="5" id="KW-1185">Reference proteome</keyword>
<evidence type="ECO:0000256" key="2">
    <source>
        <dbReference type="SAM" id="MobiDB-lite"/>
    </source>
</evidence>
<dbReference type="EMBL" id="SLWN01000003">
    <property type="protein sequence ID" value="TCO33160.1"/>
    <property type="molecule type" value="Genomic_DNA"/>
</dbReference>
<proteinExistence type="inferred from homology"/>
<evidence type="ECO:0000259" key="3">
    <source>
        <dbReference type="Pfam" id="PF05532"/>
    </source>
</evidence>
<dbReference type="Proteomes" id="UP000294508">
    <property type="component" value="Unassembled WGS sequence"/>
</dbReference>
<protein>
    <submittedName>
        <fullName evidence="4">CsbD-like protein</fullName>
    </submittedName>
</protein>
<feature type="compositionally biased region" description="Basic and acidic residues" evidence="2">
    <location>
        <begin position="1"/>
        <end position="32"/>
    </location>
</feature>
<dbReference type="Pfam" id="PF05532">
    <property type="entry name" value="CsbD"/>
    <property type="match status" value="1"/>
</dbReference>
<gene>
    <name evidence="4" type="ORF">EV652_103159</name>
</gene>
<sequence>MGIGDKMKNAAEEAKGKIKAKTGDATDNRDLQAEGETEESVAALKQAGEKAKDAFKK</sequence>
<dbReference type="InterPro" id="IPR036629">
    <property type="entry name" value="YjbJ_sf"/>
</dbReference>
<name>A0A4V2S0L7_9ACTN</name>
<dbReference type="Gene3D" id="1.10.1470.10">
    <property type="entry name" value="YjbJ"/>
    <property type="match status" value="1"/>
</dbReference>
<dbReference type="OrthoDB" id="2143260at2"/>
<comment type="caution">
    <text evidence="4">The sequence shown here is derived from an EMBL/GenBank/DDBJ whole genome shotgun (WGS) entry which is preliminary data.</text>
</comment>
<reference evidence="4 5" key="1">
    <citation type="journal article" date="2015" name="Stand. Genomic Sci.">
        <title>Genomic Encyclopedia of Bacterial and Archaeal Type Strains, Phase III: the genomes of soil and plant-associated and newly described type strains.</title>
        <authorList>
            <person name="Whitman W.B."/>
            <person name="Woyke T."/>
            <person name="Klenk H.P."/>
            <person name="Zhou Y."/>
            <person name="Lilburn T.G."/>
            <person name="Beck B.J."/>
            <person name="De Vos P."/>
            <person name="Vandamme P."/>
            <person name="Eisen J.A."/>
            <person name="Garrity G."/>
            <person name="Hugenholtz P."/>
            <person name="Kyrpides N.C."/>
        </authorList>
    </citation>
    <scope>NUCLEOTIDE SEQUENCE [LARGE SCALE GENOMIC DNA]</scope>
    <source>
        <strain evidence="4 5">VKM Ac-2572</strain>
    </source>
</reference>
<feature type="region of interest" description="Disordered" evidence="2">
    <location>
        <begin position="1"/>
        <end position="57"/>
    </location>
</feature>
<accession>A0A4V2S0L7</accession>
<feature type="compositionally biased region" description="Basic and acidic residues" evidence="2">
    <location>
        <begin position="47"/>
        <end position="57"/>
    </location>
</feature>
<dbReference type="InterPro" id="IPR008462">
    <property type="entry name" value="CsbD"/>
</dbReference>
<feature type="domain" description="CsbD-like" evidence="3">
    <location>
        <begin position="5"/>
        <end position="57"/>
    </location>
</feature>
<comment type="similarity">
    <text evidence="1">Belongs to the UPF0337 (CsbD) family.</text>
</comment>